<feature type="compositionally biased region" description="Polar residues" evidence="2">
    <location>
        <begin position="484"/>
        <end position="495"/>
    </location>
</feature>
<dbReference type="PANTHER" id="PTHR31644">
    <property type="entry name" value="TRANSCRIPTIONAL ACTIVATOR ARO80-RELATED"/>
    <property type="match status" value="1"/>
</dbReference>
<dbReference type="InterPro" id="IPR013658">
    <property type="entry name" value="SGL"/>
</dbReference>
<proteinExistence type="predicted"/>
<name>A0A139HIU4_9PEZI</name>
<reference evidence="4 5" key="1">
    <citation type="submission" date="2015-07" db="EMBL/GenBank/DDBJ databases">
        <title>Comparative genomics of the Sigatoka disease complex on banana suggests a link between parallel evolutionary changes in Pseudocercospora fijiensis and Pseudocercospora eumusae and increased virulence on the banana host.</title>
        <authorList>
            <person name="Chang T.-C."/>
            <person name="Salvucci A."/>
            <person name="Crous P.W."/>
            <person name="Stergiopoulos I."/>
        </authorList>
    </citation>
    <scope>NUCLEOTIDE SEQUENCE [LARGE SCALE GENOMIC DNA]</scope>
    <source>
        <strain evidence="4 5">CBS 114824</strain>
    </source>
</reference>
<feature type="compositionally biased region" description="Basic and acidic residues" evidence="2">
    <location>
        <begin position="383"/>
        <end position="394"/>
    </location>
</feature>
<dbReference type="OrthoDB" id="5818554at2759"/>
<dbReference type="SUPFAM" id="SSF63829">
    <property type="entry name" value="Calcium-dependent phosphotriesterase"/>
    <property type="match status" value="1"/>
</dbReference>
<dbReference type="Proteomes" id="UP000070133">
    <property type="component" value="Unassembled WGS sequence"/>
</dbReference>
<accession>A0A139HIU4</accession>
<feature type="compositionally biased region" description="Polar residues" evidence="2">
    <location>
        <begin position="567"/>
        <end position="582"/>
    </location>
</feature>
<protein>
    <recommendedName>
        <fullName evidence="3">Xylanolytic transcriptional activator regulatory domain-containing protein</fullName>
    </recommendedName>
</protein>
<dbReference type="Pfam" id="PF04082">
    <property type="entry name" value="Fungal_trans"/>
    <property type="match status" value="1"/>
</dbReference>
<keyword evidence="1" id="KW-0539">Nucleus</keyword>
<dbReference type="SMART" id="SM00906">
    <property type="entry name" value="Fungal_trans"/>
    <property type="match status" value="1"/>
</dbReference>
<evidence type="ECO:0000259" key="3">
    <source>
        <dbReference type="SMART" id="SM00906"/>
    </source>
</evidence>
<feature type="compositionally biased region" description="Low complexity" evidence="2">
    <location>
        <begin position="437"/>
        <end position="449"/>
    </location>
</feature>
<evidence type="ECO:0000256" key="1">
    <source>
        <dbReference type="ARBA" id="ARBA00023242"/>
    </source>
</evidence>
<evidence type="ECO:0000313" key="5">
    <source>
        <dbReference type="Proteomes" id="UP000070133"/>
    </source>
</evidence>
<dbReference type="AlphaFoldDB" id="A0A139HIU4"/>
<dbReference type="PANTHER" id="PTHR31644:SF1">
    <property type="entry name" value="ZN(II)2CYS6 TRANSCRIPTION FACTOR (EUROFUNG)"/>
    <property type="match status" value="1"/>
</dbReference>
<dbReference type="InterPro" id="IPR052780">
    <property type="entry name" value="AAA_Catabolism_Regulators"/>
</dbReference>
<dbReference type="GO" id="GO:0005634">
    <property type="term" value="C:nucleus"/>
    <property type="evidence" value="ECO:0007669"/>
    <property type="project" value="TreeGrafter"/>
</dbReference>
<dbReference type="STRING" id="321146.A0A139HIU4"/>
<feature type="region of interest" description="Disordered" evidence="2">
    <location>
        <begin position="1017"/>
        <end position="1055"/>
    </location>
</feature>
<evidence type="ECO:0000256" key="2">
    <source>
        <dbReference type="SAM" id="MobiDB-lite"/>
    </source>
</evidence>
<dbReference type="GO" id="GO:0000981">
    <property type="term" value="F:DNA-binding transcription factor activity, RNA polymerase II-specific"/>
    <property type="evidence" value="ECO:0007669"/>
    <property type="project" value="TreeGrafter"/>
</dbReference>
<dbReference type="InterPro" id="IPR011042">
    <property type="entry name" value="6-blade_b-propeller_TolB-like"/>
</dbReference>
<comment type="caution">
    <text evidence="4">The sequence shown here is derived from an EMBL/GenBank/DDBJ whole genome shotgun (WGS) entry which is preliminary data.</text>
</comment>
<sequence length="1126" mass="124184">MALPANTKRISAKEKCHVKAAKALKDFQEPHFVVYDDAFLEVLGSAPSIELGVQKDWPFAHEAGVYFPDQDAIYITSNTLPSPSGKTIKIGKLARTDGQWQYEEIQTDVDMGNGGINYEGGVLFCDQGHLDTPGGLVLMEARPPYATRTLISSYHWRQFSSVNDVVVHTDGSIWFTDPIYGYEQGFRPEPQLPSQVYRFDPASGDIRAVADGFGRPNGLCFSPDEKTMYVTDTDWIHGDGTRDLTRVSHIYAFDVIERHGSQFLANRRLFAMCDEGIPDGIKCDLLGNVYSGCGDGLHVWTAGGKLIGKVKVPGGCANFCFLRDGEIALLNEEKFWVAKSPARQTAATNTAPLGLVVAMENNAGEGYRADERSSSPESPGGKPEVKQHKSERKLTLNRRYSSGEPGRPPCERCIREQHECVLGGSRRGGRRVKRSDSNTANSNTNPTTAQVVSSIDSVIRPPVGLQPPRSDQQQQHDLAPRQQRLPSWSSLNPESRTLPPLSNDGAITPTAKMTVDDTVASTDLQNPADALEFLAHVAERDSGSNQLPPMHSSVYGRSPHQPPGASSAANDPRSGNASTPSNVVDYPPLAQGKLTVEMIHALLYRYEEKYHPFFPLANPAAMEPTNLATVAAKEPHLLAAILTVASKDEKDWWQVHDDCSSHMQNLVGSLAYTGAASVEAVEAMLILAEWVPRRPHSTPAIGRGEEDQAAWMYVGTAIRLGYLLGIDRTGFRAESESQTADLNRKRLAWASCYMSDRQISVRIGKAFWSRGPGPMTALRAQDFPSLYPRLHRQDDFAAIFQANLELTQLFSNAHDVLYATKSRSNQLNYGGEYVKYIDDFRVALRHWNESWGVFTCSPPLKASLILSYEYLRLYVNAFAYQATLNRLIQKMKDAMDSGQQSRPIAYPFADVAATPDARFIYDAIDAAKALLSTFCSFVDPQETFRYMPLRYYLYVIYSAVFLYKARSTGVMAGDTRGSVKRLISDTMDNLQKSSACPNDVGDRYSRLIRLLWRKPPGRGSIAEPNDITRPPTTAQNGGPGVPSRTSDPQQPMDTAIPSINQFSWLDLGAVGDFAVENNNSIADSMVDNFDLDSNSADGFSQFDPSLMVSPNRFAAWNGLSPSGIIF</sequence>
<feature type="region of interest" description="Disordered" evidence="2">
    <location>
        <begin position="424"/>
        <end position="509"/>
    </location>
</feature>
<feature type="domain" description="Xylanolytic transcriptional activator regulatory" evidence="3">
    <location>
        <begin position="710"/>
        <end position="794"/>
    </location>
</feature>
<evidence type="ECO:0000313" key="4">
    <source>
        <dbReference type="EMBL" id="KXT02336.1"/>
    </source>
</evidence>
<dbReference type="EMBL" id="LFZN01000043">
    <property type="protein sequence ID" value="KXT02336.1"/>
    <property type="molecule type" value="Genomic_DNA"/>
</dbReference>
<dbReference type="Pfam" id="PF08450">
    <property type="entry name" value="SGL"/>
    <property type="match status" value="1"/>
</dbReference>
<feature type="region of interest" description="Disordered" evidence="2">
    <location>
        <begin position="366"/>
        <end position="411"/>
    </location>
</feature>
<dbReference type="CDD" id="cd12148">
    <property type="entry name" value="fungal_TF_MHR"/>
    <property type="match status" value="1"/>
</dbReference>
<dbReference type="GO" id="GO:0006351">
    <property type="term" value="P:DNA-templated transcription"/>
    <property type="evidence" value="ECO:0007669"/>
    <property type="project" value="InterPro"/>
</dbReference>
<dbReference type="GO" id="GO:0008270">
    <property type="term" value="F:zinc ion binding"/>
    <property type="evidence" value="ECO:0007669"/>
    <property type="project" value="InterPro"/>
</dbReference>
<feature type="compositionally biased region" description="Polar residues" evidence="2">
    <location>
        <begin position="1043"/>
        <end position="1055"/>
    </location>
</feature>
<feature type="region of interest" description="Disordered" evidence="2">
    <location>
        <begin position="542"/>
        <end position="587"/>
    </location>
</feature>
<organism evidence="4 5">
    <name type="scientific">Pseudocercospora eumusae</name>
    <dbReference type="NCBI Taxonomy" id="321146"/>
    <lineage>
        <taxon>Eukaryota</taxon>
        <taxon>Fungi</taxon>
        <taxon>Dikarya</taxon>
        <taxon>Ascomycota</taxon>
        <taxon>Pezizomycotina</taxon>
        <taxon>Dothideomycetes</taxon>
        <taxon>Dothideomycetidae</taxon>
        <taxon>Mycosphaerellales</taxon>
        <taxon>Mycosphaerellaceae</taxon>
        <taxon>Pseudocercospora</taxon>
    </lineage>
</organism>
<dbReference type="InterPro" id="IPR007219">
    <property type="entry name" value="XnlR_reg_dom"/>
</dbReference>
<dbReference type="Gene3D" id="2.120.10.30">
    <property type="entry name" value="TolB, C-terminal domain"/>
    <property type="match status" value="1"/>
</dbReference>
<gene>
    <name evidence="4" type="ORF">AC578_228</name>
</gene>
<dbReference type="GO" id="GO:0003677">
    <property type="term" value="F:DNA binding"/>
    <property type="evidence" value="ECO:0007669"/>
    <property type="project" value="InterPro"/>
</dbReference>
<keyword evidence="5" id="KW-1185">Reference proteome</keyword>